<evidence type="ECO:0000313" key="1">
    <source>
        <dbReference type="EMBL" id="PPQ26243.1"/>
    </source>
</evidence>
<proteinExistence type="predicted"/>
<organism evidence="1 2">
    <name type="scientific">Rhodopila globiformis</name>
    <name type="common">Rhodopseudomonas globiformis</name>
    <dbReference type="NCBI Taxonomy" id="1071"/>
    <lineage>
        <taxon>Bacteria</taxon>
        <taxon>Pseudomonadati</taxon>
        <taxon>Pseudomonadota</taxon>
        <taxon>Alphaproteobacteria</taxon>
        <taxon>Acetobacterales</taxon>
        <taxon>Acetobacteraceae</taxon>
        <taxon>Rhodopila</taxon>
    </lineage>
</organism>
<reference evidence="1 2" key="1">
    <citation type="journal article" date="2018" name="Arch. Microbiol.">
        <title>New insights into the metabolic potential of the phototrophic purple bacterium Rhodopila globiformis DSM 161(T) from its draft genome sequence and evidence for a vanadium-dependent nitrogenase.</title>
        <authorList>
            <person name="Imhoff J.F."/>
            <person name="Rahn T."/>
            <person name="Kunzel S."/>
            <person name="Neulinger S.C."/>
        </authorList>
    </citation>
    <scope>NUCLEOTIDE SEQUENCE [LARGE SCALE GENOMIC DNA]</scope>
    <source>
        <strain evidence="1 2">DSM 161</strain>
    </source>
</reference>
<protein>
    <submittedName>
        <fullName evidence="1">Uncharacterized protein</fullName>
    </submittedName>
</protein>
<dbReference type="AlphaFoldDB" id="A0A2S6MV49"/>
<comment type="caution">
    <text evidence="1">The sequence shown here is derived from an EMBL/GenBank/DDBJ whole genome shotgun (WGS) entry which is preliminary data.</text>
</comment>
<dbReference type="Proteomes" id="UP000239724">
    <property type="component" value="Unassembled WGS sequence"/>
</dbReference>
<evidence type="ECO:0000313" key="2">
    <source>
        <dbReference type="Proteomes" id="UP000239724"/>
    </source>
</evidence>
<name>A0A2S6MV49_RHOGL</name>
<keyword evidence="2" id="KW-1185">Reference proteome</keyword>
<sequence length="75" mass="7551">MPGAVATDGYENPNGCVKKIAAAVAAGQRGRVQIARRIVDAAADRTTGAAKTGVMVLTTPSSVVLPLRPAIIPAP</sequence>
<gene>
    <name evidence="1" type="ORF">CCS01_30975</name>
</gene>
<dbReference type="EMBL" id="NHRY01000272">
    <property type="protein sequence ID" value="PPQ26243.1"/>
    <property type="molecule type" value="Genomic_DNA"/>
</dbReference>
<accession>A0A2S6MV49</accession>